<sequence>MTHRSLELYGNNTKPTLLFYITLGMMTKLPLIGPIVRKIAEWYGENKHGAYVLTKEEALKIAEKSSSIAVGKCACRKTFENCGNPLETDLVFGIGFDVFREISPDEYREIGTREAKRIISECSDVGLVQAVMECEGDLYAMCNCCTCCCVPLRLFRDYGIETAWKEKPDDLIERISDA</sequence>
<keyword evidence="2" id="KW-1185">Reference proteome</keyword>
<protein>
    <recommendedName>
        <fullName evidence="3">Ferredoxin-like protein</fullName>
    </recommendedName>
</protein>
<reference evidence="1 2" key="1">
    <citation type="journal article" date="2016" name="Sci. Rep.">
        <title>Metabolic traits of an uncultured archaeal lineage -MSBL1- from brine pools of the Red Sea.</title>
        <authorList>
            <person name="Mwirichia R."/>
            <person name="Alam I."/>
            <person name="Rashid M."/>
            <person name="Vinu M."/>
            <person name="Ba-Alawi W."/>
            <person name="Anthony Kamau A."/>
            <person name="Kamanda Ngugi D."/>
            <person name="Goker M."/>
            <person name="Klenk H.P."/>
            <person name="Bajic V."/>
            <person name="Stingl U."/>
        </authorList>
    </citation>
    <scope>NUCLEOTIDE SEQUENCE [LARGE SCALE GENOMIC DNA]</scope>
    <source>
        <strain evidence="1">SCGC-AAA259O05</strain>
    </source>
</reference>
<evidence type="ECO:0000313" key="1">
    <source>
        <dbReference type="EMBL" id="KXB01296.1"/>
    </source>
</evidence>
<evidence type="ECO:0008006" key="3">
    <source>
        <dbReference type="Google" id="ProtNLM"/>
    </source>
</evidence>
<name>A0A133V4G5_9EURY</name>
<dbReference type="EMBL" id="LHXV01000017">
    <property type="protein sequence ID" value="KXB01296.1"/>
    <property type="molecule type" value="Genomic_DNA"/>
</dbReference>
<dbReference type="PATRIC" id="fig|1698271.3.peg.482"/>
<gene>
    <name evidence="1" type="ORF">AKJ41_01955</name>
</gene>
<accession>A0A133V4G5</accession>
<dbReference type="AlphaFoldDB" id="A0A133V4G5"/>
<evidence type="ECO:0000313" key="2">
    <source>
        <dbReference type="Proteomes" id="UP000070344"/>
    </source>
</evidence>
<dbReference type="Proteomes" id="UP000070344">
    <property type="component" value="Unassembled WGS sequence"/>
</dbReference>
<proteinExistence type="predicted"/>
<organism evidence="1 2">
    <name type="scientific">candidate division MSBL1 archaeon SCGC-AAA259O05</name>
    <dbReference type="NCBI Taxonomy" id="1698271"/>
    <lineage>
        <taxon>Archaea</taxon>
        <taxon>Methanobacteriati</taxon>
        <taxon>Methanobacteriota</taxon>
        <taxon>candidate division MSBL1</taxon>
    </lineage>
</organism>
<comment type="caution">
    <text evidence="1">The sequence shown here is derived from an EMBL/GenBank/DDBJ whole genome shotgun (WGS) entry which is preliminary data.</text>
</comment>